<name>A0ABV4P5G8_9GAMM</name>
<sequence>MAESKIPARILIGKRFFEQIKENVLGEDSLKKVYSNFISPLKVGNKLEHLPGKYKPSWKIKVSSKKEGVQNSVSAK</sequence>
<accession>A0ABV4P5G8</accession>
<dbReference type="Proteomes" id="UP001569428">
    <property type="component" value="Unassembled WGS sequence"/>
</dbReference>
<gene>
    <name evidence="1" type="ORF">ACCI49_22260</name>
</gene>
<dbReference type="RefSeq" id="WP_371841431.1">
    <property type="nucleotide sequence ID" value="NZ_JBGMEK010000113.1"/>
</dbReference>
<keyword evidence="2" id="KW-1185">Reference proteome</keyword>
<proteinExistence type="predicted"/>
<protein>
    <submittedName>
        <fullName evidence="1">Uncharacterized protein</fullName>
    </submittedName>
</protein>
<dbReference type="EMBL" id="JBGMEK010000113">
    <property type="protein sequence ID" value="MFA0813616.1"/>
    <property type="molecule type" value="Genomic_DNA"/>
</dbReference>
<organism evidence="1 2">
    <name type="scientific">Microbulbifer epialgicus</name>
    <dbReference type="NCBI Taxonomy" id="393907"/>
    <lineage>
        <taxon>Bacteria</taxon>
        <taxon>Pseudomonadati</taxon>
        <taxon>Pseudomonadota</taxon>
        <taxon>Gammaproteobacteria</taxon>
        <taxon>Cellvibrionales</taxon>
        <taxon>Microbulbiferaceae</taxon>
        <taxon>Microbulbifer</taxon>
    </lineage>
</organism>
<evidence type="ECO:0000313" key="2">
    <source>
        <dbReference type="Proteomes" id="UP001569428"/>
    </source>
</evidence>
<reference evidence="1 2" key="1">
    <citation type="submission" date="2024-08" db="EMBL/GenBank/DDBJ databases">
        <authorList>
            <person name="Ishaq N."/>
        </authorList>
    </citation>
    <scope>NUCLEOTIDE SEQUENCE [LARGE SCALE GENOMIC DNA]</scope>
    <source>
        <strain evidence="1 2">DSM 18651</strain>
    </source>
</reference>
<comment type="caution">
    <text evidence="1">The sequence shown here is derived from an EMBL/GenBank/DDBJ whole genome shotgun (WGS) entry which is preliminary data.</text>
</comment>
<evidence type="ECO:0000313" key="1">
    <source>
        <dbReference type="EMBL" id="MFA0813616.1"/>
    </source>
</evidence>